<dbReference type="InterPro" id="IPR001638">
    <property type="entry name" value="Solute-binding_3/MltF_N"/>
</dbReference>
<dbReference type="EMBL" id="JAVRHL010000003">
    <property type="protein sequence ID" value="MDT0683396.1"/>
    <property type="molecule type" value="Genomic_DNA"/>
</dbReference>
<feature type="domain" description="Ionotropic glutamate receptor C-terminal" evidence="5">
    <location>
        <begin position="31"/>
        <end position="252"/>
    </location>
</feature>
<proteinExistence type="predicted"/>
<evidence type="ECO:0000259" key="5">
    <source>
        <dbReference type="SMART" id="SM00079"/>
    </source>
</evidence>
<comment type="caution">
    <text evidence="6">The sequence shown here is derived from an EMBL/GenBank/DDBJ whole genome shotgun (WGS) entry which is preliminary data.</text>
</comment>
<evidence type="ECO:0000256" key="1">
    <source>
        <dbReference type="ARBA" id="ARBA00022729"/>
    </source>
</evidence>
<keyword evidence="7" id="KW-1185">Reference proteome</keyword>
<dbReference type="InterPro" id="IPR001320">
    <property type="entry name" value="Iontro_rcpt_C"/>
</dbReference>
<dbReference type="PANTHER" id="PTHR35936">
    <property type="entry name" value="MEMBRANE-BOUND LYTIC MUREIN TRANSGLYCOSYLASE F"/>
    <property type="match status" value="1"/>
</dbReference>
<dbReference type="PANTHER" id="PTHR35936:SF38">
    <property type="entry name" value="GLUTAMINE-BINDING PERIPLASMIC PROTEIN"/>
    <property type="match status" value="1"/>
</dbReference>
<evidence type="ECO:0000313" key="6">
    <source>
        <dbReference type="EMBL" id="MDT0683396.1"/>
    </source>
</evidence>
<dbReference type="Gene3D" id="3.40.190.10">
    <property type="entry name" value="Periplasmic binding protein-like II"/>
    <property type="match status" value="2"/>
</dbReference>
<dbReference type="SMART" id="SM00079">
    <property type="entry name" value="PBPe"/>
    <property type="match status" value="1"/>
</dbReference>
<evidence type="ECO:0000313" key="7">
    <source>
        <dbReference type="Proteomes" id="UP001265259"/>
    </source>
</evidence>
<sequence length="285" mass="30400">MSFPTKTATLVGSISAALVVGSTAFAQDMETASVATDPSFVPFEMMDEETGEMTGFDMQMIRELADRAGFEVDINTMDFNGIIPAVQTGNVDIAIAGITITDERGEIVDFSDPYYDSGLQMLVAADNDGVETIEDLEGMTIGTKIGSTSYDYLTEEFGDTATITPYPGSGDMYLALMGGSVDAVFYDAPNVSYFAKTRGEGRVKVVGPLYEGQQYGIAFAKGSELVAPVNEALAEMREDGTYDEIYAEWFGSAPSDDDAAATDAETEDMDAEGGDMEEDGAESED</sequence>
<gene>
    <name evidence="6" type="ORF">RM543_11920</name>
</gene>
<feature type="signal peptide" evidence="3">
    <location>
        <begin position="1"/>
        <end position="26"/>
    </location>
</feature>
<dbReference type="Pfam" id="PF00497">
    <property type="entry name" value="SBP_bac_3"/>
    <property type="match status" value="1"/>
</dbReference>
<dbReference type="Proteomes" id="UP001265259">
    <property type="component" value="Unassembled WGS sequence"/>
</dbReference>
<feature type="compositionally biased region" description="Acidic residues" evidence="2">
    <location>
        <begin position="255"/>
        <end position="285"/>
    </location>
</feature>
<keyword evidence="1 3" id="KW-0732">Signal</keyword>
<dbReference type="SMART" id="SM00062">
    <property type="entry name" value="PBPb"/>
    <property type="match status" value="1"/>
</dbReference>
<evidence type="ECO:0000259" key="4">
    <source>
        <dbReference type="SMART" id="SM00062"/>
    </source>
</evidence>
<feature type="chain" id="PRO_5046825548" evidence="3">
    <location>
        <begin position="27"/>
        <end position="285"/>
    </location>
</feature>
<dbReference type="SUPFAM" id="SSF53850">
    <property type="entry name" value="Periplasmic binding protein-like II"/>
    <property type="match status" value="1"/>
</dbReference>
<feature type="domain" description="Solute-binding protein family 3/N-terminal" evidence="4">
    <location>
        <begin position="31"/>
        <end position="253"/>
    </location>
</feature>
<accession>A0ABU3DI57</accession>
<feature type="region of interest" description="Disordered" evidence="2">
    <location>
        <begin position="252"/>
        <end position="285"/>
    </location>
</feature>
<evidence type="ECO:0000256" key="2">
    <source>
        <dbReference type="SAM" id="MobiDB-lite"/>
    </source>
</evidence>
<reference evidence="6 7" key="1">
    <citation type="submission" date="2023-09" db="EMBL/GenBank/DDBJ databases">
        <authorList>
            <person name="Rey-Velasco X."/>
        </authorList>
    </citation>
    <scope>NUCLEOTIDE SEQUENCE [LARGE SCALE GENOMIC DNA]</scope>
    <source>
        <strain evidence="6 7">F158</strain>
    </source>
</reference>
<organism evidence="6 7">
    <name type="scientific">Tropicimonas omnivorans</name>
    <dbReference type="NCBI Taxonomy" id="3075590"/>
    <lineage>
        <taxon>Bacteria</taxon>
        <taxon>Pseudomonadati</taxon>
        <taxon>Pseudomonadota</taxon>
        <taxon>Alphaproteobacteria</taxon>
        <taxon>Rhodobacterales</taxon>
        <taxon>Roseobacteraceae</taxon>
        <taxon>Tropicimonas</taxon>
    </lineage>
</organism>
<name>A0ABU3DI57_9RHOB</name>
<evidence type="ECO:0000256" key="3">
    <source>
        <dbReference type="SAM" id="SignalP"/>
    </source>
</evidence>
<dbReference type="RefSeq" id="WP_311691899.1">
    <property type="nucleotide sequence ID" value="NZ_JAVRHL010000003.1"/>
</dbReference>
<protein>
    <submittedName>
        <fullName evidence="6">Transporter substrate-binding domain-containing protein</fullName>
    </submittedName>
</protein>